<proteinExistence type="predicted"/>
<dbReference type="EMBL" id="MCGO01000031">
    <property type="protein sequence ID" value="ORY41707.1"/>
    <property type="molecule type" value="Genomic_DNA"/>
</dbReference>
<accession>A0A1Y2C493</accession>
<gene>
    <name evidence="6" type="ORF">BCR33DRAFT_718833</name>
</gene>
<keyword evidence="7" id="KW-1185">Reference proteome</keyword>
<dbReference type="GO" id="GO:0001228">
    <property type="term" value="F:DNA-binding transcription activator activity, RNA polymerase II-specific"/>
    <property type="evidence" value="ECO:0007669"/>
    <property type="project" value="TreeGrafter"/>
</dbReference>
<feature type="region of interest" description="Disordered" evidence="4">
    <location>
        <begin position="1"/>
        <end position="47"/>
    </location>
</feature>
<feature type="compositionally biased region" description="Polar residues" evidence="4">
    <location>
        <begin position="1"/>
        <end position="15"/>
    </location>
</feature>
<name>A0A1Y2C493_9FUNG</name>
<keyword evidence="2" id="KW-0539">Nucleus</keyword>
<evidence type="ECO:0000259" key="5">
    <source>
        <dbReference type="PROSITE" id="PS00036"/>
    </source>
</evidence>
<evidence type="ECO:0000256" key="3">
    <source>
        <dbReference type="SAM" id="Coils"/>
    </source>
</evidence>
<evidence type="ECO:0000256" key="2">
    <source>
        <dbReference type="ARBA" id="ARBA00023242"/>
    </source>
</evidence>
<reference evidence="6 7" key="1">
    <citation type="submission" date="2016-07" db="EMBL/GenBank/DDBJ databases">
        <title>Pervasive Adenine N6-methylation of Active Genes in Fungi.</title>
        <authorList>
            <consortium name="DOE Joint Genome Institute"/>
            <person name="Mondo S.J."/>
            <person name="Dannebaum R.O."/>
            <person name="Kuo R.C."/>
            <person name="Labutti K."/>
            <person name="Haridas S."/>
            <person name="Kuo A."/>
            <person name="Salamov A."/>
            <person name="Ahrendt S.R."/>
            <person name="Lipzen A."/>
            <person name="Sullivan W."/>
            <person name="Andreopoulos W.B."/>
            <person name="Clum A."/>
            <person name="Lindquist E."/>
            <person name="Daum C."/>
            <person name="Ramamoorthy G.K."/>
            <person name="Gryganskyi A."/>
            <person name="Culley D."/>
            <person name="Magnuson J.K."/>
            <person name="James T.Y."/>
            <person name="O'Malley M.A."/>
            <person name="Stajich J.E."/>
            <person name="Spatafora J.W."/>
            <person name="Visel A."/>
            <person name="Grigoriev I.V."/>
        </authorList>
    </citation>
    <scope>NUCLEOTIDE SEQUENCE [LARGE SCALE GENOMIC DNA]</scope>
    <source>
        <strain evidence="6 7">JEL800</strain>
    </source>
</reference>
<dbReference type="PANTHER" id="PTHR40621">
    <property type="entry name" value="TRANSCRIPTION FACTOR KAPC-RELATED"/>
    <property type="match status" value="1"/>
</dbReference>
<dbReference type="SMART" id="SM00338">
    <property type="entry name" value="BRLZ"/>
    <property type="match status" value="1"/>
</dbReference>
<feature type="domain" description="BZIP" evidence="5">
    <location>
        <begin position="47"/>
        <end position="62"/>
    </location>
</feature>
<dbReference type="PROSITE" id="PS00036">
    <property type="entry name" value="BZIP_BASIC"/>
    <property type="match status" value="1"/>
</dbReference>
<sequence>MAPSSVSTVSNTYEDASSDHSDEEYSVDSVQTECLQPNDAKTPKNDKRIARNRRAQRAFRERKERYVHDLEEKLREQTALIERLTTRNLGFGVPAFSSAQMHNTYICVNNSIFESIWCLFYGRPCLHQLQHSATLRSASGSTSSLENSPALTPTNDQLSYSTLSLHAKEALDCSTNFIDIAFQSYFNSLLDSASK</sequence>
<dbReference type="GO" id="GO:0000976">
    <property type="term" value="F:transcription cis-regulatory region binding"/>
    <property type="evidence" value="ECO:0007669"/>
    <property type="project" value="InterPro"/>
</dbReference>
<keyword evidence="3" id="KW-0175">Coiled coil</keyword>
<dbReference type="SUPFAM" id="SSF57959">
    <property type="entry name" value="Leucine zipper domain"/>
    <property type="match status" value="1"/>
</dbReference>
<dbReference type="InterPro" id="IPR050936">
    <property type="entry name" value="AP-1-like"/>
</dbReference>
<evidence type="ECO:0000313" key="7">
    <source>
        <dbReference type="Proteomes" id="UP000193642"/>
    </source>
</evidence>
<dbReference type="CDD" id="cd14688">
    <property type="entry name" value="bZIP_YAP"/>
    <property type="match status" value="1"/>
</dbReference>
<evidence type="ECO:0000313" key="6">
    <source>
        <dbReference type="EMBL" id="ORY41707.1"/>
    </source>
</evidence>
<dbReference type="GO" id="GO:0090575">
    <property type="term" value="C:RNA polymerase II transcription regulator complex"/>
    <property type="evidence" value="ECO:0007669"/>
    <property type="project" value="TreeGrafter"/>
</dbReference>
<comment type="caution">
    <text evidence="6">The sequence shown here is derived from an EMBL/GenBank/DDBJ whole genome shotgun (WGS) entry which is preliminary data.</text>
</comment>
<protein>
    <recommendedName>
        <fullName evidence="5">BZIP domain-containing protein</fullName>
    </recommendedName>
</protein>
<dbReference type="InterPro" id="IPR046347">
    <property type="entry name" value="bZIP_sf"/>
</dbReference>
<organism evidence="6 7">
    <name type="scientific">Rhizoclosmatium globosum</name>
    <dbReference type="NCBI Taxonomy" id="329046"/>
    <lineage>
        <taxon>Eukaryota</taxon>
        <taxon>Fungi</taxon>
        <taxon>Fungi incertae sedis</taxon>
        <taxon>Chytridiomycota</taxon>
        <taxon>Chytridiomycota incertae sedis</taxon>
        <taxon>Chytridiomycetes</taxon>
        <taxon>Chytridiales</taxon>
        <taxon>Chytriomycetaceae</taxon>
        <taxon>Rhizoclosmatium</taxon>
    </lineage>
</organism>
<dbReference type="Gene3D" id="1.20.5.170">
    <property type="match status" value="1"/>
</dbReference>
<dbReference type="Proteomes" id="UP000193642">
    <property type="component" value="Unassembled WGS sequence"/>
</dbReference>
<evidence type="ECO:0000256" key="1">
    <source>
        <dbReference type="ARBA" id="ARBA00004123"/>
    </source>
</evidence>
<feature type="coiled-coil region" evidence="3">
    <location>
        <begin position="60"/>
        <end position="87"/>
    </location>
</feature>
<comment type="subcellular location">
    <subcellularLocation>
        <location evidence="1">Nucleus</location>
    </subcellularLocation>
</comment>
<dbReference type="InterPro" id="IPR004827">
    <property type="entry name" value="bZIP"/>
</dbReference>
<dbReference type="AlphaFoldDB" id="A0A1Y2C493"/>
<dbReference type="PANTHER" id="PTHR40621:SF6">
    <property type="entry name" value="AP-1-LIKE TRANSCRIPTION FACTOR YAP1-RELATED"/>
    <property type="match status" value="1"/>
</dbReference>
<evidence type="ECO:0000256" key="4">
    <source>
        <dbReference type="SAM" id="MobiDB-lite"/>
    </source>
</evidence>